<dbReference type="AlphaFoldDB" id="A0A6M3XZ04"/>
<feature type="domain" description="FtsK" evidence="3">
    <location>
        <begin position="127"/>
        <end position="294"/>
    </location>
</feature>
<gene>
    <name evidence="4" type="ORF">MM415A01297_0015</name>
    <name evidence="5" type="ORF">MM415B02543_0007</name>
    <name evidence="6" type="ORF">TM448B04152_0006</name>
</gene>
<reference evidence="6" key="1">
    <citation type="submission" date="2020-03" db="EMBL/GenBank/DDBJ databases">
        <title>The deep terrestrial virosphere.</title>
        <authorList>
            <person name="Holmfeldt K."/>
            <person name="Nilsson E."/>
            <person name="Simone D."/>
            <person name="Lopez-Fernandez M."/>
            <person name="Wu X."/>
            <person name="de Brujin I."/>
            <person name="Lundin D."/>
            <person name="Andersson A."/>
            <person name="Bertilsson S."/>
            <person name="Dopson M."/>
        </authorList>
    </citation>
    <scope>NUCLEOTIDE SEQUENCE</scope>
    <source>
        <strain evidence="4">MM415A01297</strain>
        <strain evidence="5">MM415B02543</strain>
        <strain evidence="6">TM448B04152</strain>
    </source>
</reference>
<dbReference type="EMBL" id="MT142286">
    <property type="protein sequence ID" value="QJA77514.1"/>
    <property type="molecule type" value="Genomic_DNA"/>
</dbReference>
<evidence type="ECO:0000259" key="3">
    <source>
        <dbReference type="PROSITE" id="PS50901"/>
    </source>
</evidence>
<organism evidence="6">
    <name type="scientific">viral metagenome</name>
    <dbReference type="NCBI Taxonomy" id="1070528"/>
    <lineage>
        <taxon>unclassified sequences</taxon>
        <taxon>metagenomes</taxon>
        <taxon>organismal metagenomes</taxon>
    </lineage>
</organism>
<evidence type="ECO:0000256" key="2">
    <source>
        <dbReference type="ARBA" id="ARBA00022840"/>
    </source>
</evidence>
<dbReference type="PROSITE" id="PS50901">
    <property type="entry name" value="FTSK"/>
    <property type="match status" value="1"/>
</dbReference>
<dbReference type="InterPro" id="IPR050206">
    <property type="entry name" value="FtsK/SpoIIIE/SftA"/>
</dbReference>
<accession>A0A6M3XZ04</accession>
<dbReference type="PANTHER" id="PTHR22683:SF41">
    <property type="entry name" value="DNA TRANSLOCASE FTSK"/>
    <property type="match status" value="1"/>
</dbReference>
<dbReference type="Pfam" id="PF01580">
    <property type="entry name" value="FtsK_SpoIIIE"/>
    <property type="match status" value="1"/>
</dbReference>
<dbReference type="SMART" id="SM00382">
    <property type="entry name" value="AAA"/>
    <property type="match status" value="1"/>
</dbReference>
<proteinExistence type="predicted"/>
<dbReference type="InterPro" id="IPR003593">
    <property type="entry name" value="AAA+_ATPase"/>
</dbReference>
<dbReference type="Gene3D" id="3.40.50.300">
    <property type="entry name" value="P-loop containing nucleotide triphosphate hydrolases"/>
    <property type="match status" value="2"/>
</dbReference>
<name>A0A6M3XZ04_9ZZZZ</name>
<keyword evidence="2" id="KW-0067">ATP-binding</keyword>
<dbReference type="GO" id="GO:0003677">
    <property type="term" value="F:DNA binding"/>
    <property type="evidence" value="ECO:0007669"/>
    <property type="project" value="InterPro"/>
</dbReference>
<evidence type="ECO:0000313" key="4">
    <source>
        <dbReference type="EMBL" id="QJA77514.1"/>
    </source>
</evidence>
<dbReference type="EMBL" id="MT145063">
    <property type="protein sequence ID" value="QJI03157.1"/>
    <property type="molecule type" value="Genomic_DNA"/>
</dbReference>
<dbReference type="InterPro" id="IPR027417">
    <property type="entry name" value="P-loop_NTPase"/>
</dbReference>
<keyword evidence="1" id="KW-0547">Nucleotide-binding</keyword>
<evidence type="ECO:0000313" key="5">
    <source>
        <dbReference type="EMBL" id="QJA89493.1"/>
    </source>
</evidence>
<dbReference type="GO" id="GO:0005524">
    <property type="term" value="F:ATP binding"/>
    <property type="evidence" value="ECO:0007669"/>
    <property type="project" value="UniProtKB-KW"/>
</dbReference>
<protein>
    <submittedName>
        <fullName evidence="6">Putative DNA translocase</fullName>
    </submittedName>
</protein>
<sequence length="430" mass="45998">MNEQVRGLKKLGRNVAHLAMAGQLTGKPVAIGKGPPGLVGPRAGVMFFNAGLAAGDVLNALGKNDCATLRQVVPWQFTGRPSATMQGRYIRVEAGWPADWSLSLVTLSSLKQIRRSGTWSVGLAETGQTVTVSLDDRKPSFLVSGQTGSGKSVALRSAVFQLGQNSDDRLVLCDGKFGESLKPVERVRGVVGPVAVDAAEIRAALGWACLEMRRRYERGHEGKIIVVFDEFQRFADDTAITGLLSDIVSLGRAAGVHAILATQHPSLAAFKTDNTRRNLVGRIAFRVGDYDASRVAVGDVSPRADWLLGAGDGYTITPGACDRTQAVFTDGHNYDESDGTWEFDAWPEFDAESAGQQELPAAVGGFDGDELATSIISASESEGRPSLLNRLEAIGLSRPGAERGIRLLRIGREAYDGLQRQCYSLAKLVS</sequence>
<dbReference type="EMBL" id="MT142849">
    <property type="protein sequence ID" value="QJA89493.1"/>
    <property type="molecule type" value="Genomic_DNA"/>
</dbReference>
<dbReference type="PANTHER" id="PTHR22683">
    <property type="entry name" value="SPORULATION PROTEIN RELATED"/>
    <property type="match status" value="1"/>
</dbReference>
<dbReference type="InterPro" id="IPR002543">
    <property type="entry name" value="FtsK_dom"/>
</dbReference>
<evidence type="ECO:0000313" key="6">
    <source>
        <dbReference type="EMBL" id="QJI03157.1"/>
    </source>
</evidence>
<dbReference type="SUPFAM" id="SSF52540">
    <property type="entry name" value="P-loop containing nucleoside triphosphate hydrolases"/>
    <property type="match status" value="1"/>
</dbReference>
<evidence type="ECO:0000256" key="1">
    <source>
        <dbReference type="ARBA" id="ARBA00022741"/>
    </source>
</evidence>